<keyword evidence="3" id="KW-1185">Reference proteome</keyword>
<evidence type="ECO:0000256" key="1">
    <source>
        <dbReference type="SAM" id="MobiDB-lite"/>
    </source>
</evidence>
<dbReference type="RefSeq" id="XP_044552997.1">
    <property type="nucleotide sequence ID" value="XM_044690389.1"/>
</dbReference>
<proteinExistence type="predicted"/>
<protein>
    <submittedName>
        <fullName evidence="2">Uncharacterized protein</fullName>
    </submittedName>
</protein>
<name>A0AA88KMJ2_NAELO</name>
<feature type="compositionally biased region" description="Polar residues" evidence="1">
    <location>
        <begin position="1"/>
        <end position="10"/>
    </location>
</feature>
<dbReference type="GeneID" id="68106858"/>
<organism evidence="2 3">
    <name type="scientific">Naegleria lovaniensis</name>
    <name type="common">Amoeba</name>
    <dbReference type="NCBI Taxonomy" id="51637"/>
    <lineage>
        <taxon>Eukaryota</taxon>
        <taxon>Discoba</taxon>
        <taxon>Heterolobosea</taxon>
        <taxon>Tetramitia</taxon>
        <taxon>Eutetramitia</taxon>
        <taxon>Vahlkampfiidae</taxon>
        <taxon>Naegleria</taxon>
    </lineage>
</organism>
<evidence type="ECO:0000313" key="2">
    <source>
        <dbReference type="EMBL" id="KAG2389005.1"/>
    </source>
</evidence>
<comment type="caution">
    <text evidence="2">The sequence shown here is derived from an EMBL/GenBank/DDBJ whole genome shotgun (WGS) entry which is preliminary data.</text>
</comment>
<feature type="compositionally biased region" description="Polar residues" evidence="1">
    <location>
        <begin position="97"/>
        <end position="111"/>
    </location>
</feature>
<evidence type="ECO:0000313" key="3">
    <source>
        <dbReference type="Proteomes" id="UP000816034"/>
    </source>
</evidence>
<gene>
    <name evidence="2" type="ORF">C9374_014405</name>
</gene>
<sequence length="416" mass="47181">MPNQNSNPIHDQSKNKMKRNELTAPQPRKLRKQLNTLDFKKNYFELDMSFDQDVKLLKFALNIPPTDEERSKLMKRFHCKTLKFDNNNNKKKRKHSPANTNEEQIPSMNNHNNDELLPSPLPSSLSKEIVEQPRKVMKKNKHAVSVGLTNEHAGPETIHTLHDTSLRIATTTPSISSSFKNNNSSNYCSSIETMMYQSVSLQDYLNTMKSPPQKEDELYSFSPLESHPLQHDSLTQKPCHDMHEARPSFVNDHSSQVHSFNTNHFGALHSSSSLYQYSYVTADGQSTPLASSQTMHQNVPSSEWLISGNLSSCSSSCDGMDVNTMLRQLLLRLLLESTTSKVTSSSNVELQNSTLDCYSNTIDNTIDTNQLNNRSDQEFLNDSIELLHFTDGLRHINSGRGEERDDQFDPAALSDF</sequence>
<accession>A0AA88KMJ2</accession>
<feature type="region of interest" description="Disordered" evidence="1">
    <location>
        <begin position="1"/>
        <end position="28"/>
    </location>
</feature>
<feature type="region of interest" description="Disordered" evidence="1">
    <location>
        <begin position="84"/>
        <end position="123"/>
    </location>
</feature>
<reference evidence="2 3" key="1">
    <citation type="journal article" date="2018" name="BMC Genomics">
        <title>The genome of Naegleria lovaniensis, the basis for a comparative approach to unravel pathogenicity factors of the human pathogenic amoeba N. fowleri.</title>
        <authorList>
            <person name="Liechti N."/>
            <person name="Schurch N."/>
            <person name="Bruggmann R."/>
            <person name="Wittwer M."/>
        </authorList>
    </citation>
    <scope>NUCLEOTIDE SEQUENCE [LARGE SCALE GENOMIC DNA]</scope>
    <source>
        <strain evidence="2 3">ATCC 30569</strain>
    </source>
</reference>
<dbReference type="EMBL" id="PYSW02000008">
    <property type="protein sequence ID" value="KAG2389005.1"/>
    <property type="molecule type" value="Genomic_DNA"/>
</dbReference>
<feature type="compositionally biased region" description="Basic and acidic residues" evidence="1">
    <location>
        <begin position="11"/>
        <end position="21"/>
    </location>
</feature>
<dbReference type="Proteomes" id="UP000816034">
    <property type="component" value="Unassembled WGS sequence"/>
</dbReference>
<dbReference type="AlphaFoldDB" id="A0AA88KMJ2"/>